<dbReference type="CDD" id="cd04084">
    <property type="entry name" value="CBM6_xylanase-like"/>
    <property type="match status" value="1"/>
</dbReference>
<dbReference type="InterPro" id="IPR052176">
    <property type="entry name" value="Glycosyl_Hydrlase_43_Enz"/>
</dbReference>
<feature type="site" description="Important for catalytic activity, responsible for pKa modulation of the active site Glu and correct orientation of both the proton donor and substrate" evidence="7">
    <location>
        <position position="176"/>
    </location>
</feature>
<dbReference type="GO" id="GO:0045493">
    <property type="term" value="P:xylan catabolic process"/>
    <property type="evidence" value="ECO:0007669"/>
    <property type="project" value="UniProtKB-KW"/>
</dbReference>
<dbReference type="PANTHER" id="PTHR43772:SF2">
    <property type="entry name" value="PUTATIVE (AFU_ORTHOLOGUE AFUA_2G04480)-RELATED"/>
    <property type="match status" value="1"/>
</dbReference>
<dbReference type="GO" id="GO:0030246">
    <property type="term" value="F:carbohydrate binding"/>
    <property type="evidence" value="ECO:0007669"/>
    <property type="project" value="InterPro"/>
</dbReference>
<dbReference type="SUPFAM" id="SSF49785">
    <property type="entry name" value="Galactose-binding domain-like"/>
    <property type="match status" value="1"/>
</dbReference>
<evidence type="ECO:0000313" key="10">
    <source>
        <dbReference type="EMBL" id="EDO12681.1"/>
    </source>
</evidence>
<dbReference type="EMBL" id="AAXF02000044">
    <property type="protein sequence ID" value="EDO12681.1"/>
    <property type="molecule type" value="Genomic_DNA"/>
</dbReference>
<feature type="domain" description="CBM6" evidence="9">
    <location>
        <begin position="353"/>
        <end position="475"/>
    </location>
</feature>
<dbReference type="Gene3D" id="2.60.120.260">
    <property type="entry name" value="Galactose-binding domain-like"/>
    <property type="match status" value="1"/>
</dbReference>
<keyword evidence="6 8" id="KW-0326">Glycosidase</keyword>
<comment type="caution">
    <text evidence="10">The sequence shown here is derived from an EMBL/GenBank/DDBJ whole genome shotgun (WGS) entry which is preliminary data.</text>
</comment>
<evidence type="ECO:0000256" key="8">
    <source>
        <dbReference type="RuleBase" id="RU361187"/>
    </source>
</evidence>
<keyword evidence="2" id="KW-0624">Polysaccharide degradation</keyword>
<evidence type="ECO:0000256" key="5">
    <source>
        <dbReference type="ARBA" id="ARBA00023277"/>
    </source>
</evidence>
<dbReference type="PANTHER" id="PTHR43772">
    <property type="entry name" value="ENDO-1,4-BETA-XYLANASE"/>
    <property type="match status" value="1"/>
</dbReference>
<keyword evidence="2" id="KW-0858">Xylan degradation</keyword>
<dbReference type="CDD" id="cd18618">
    <property type="entry name" value="GH43_Xsa43E-like"/>
    <property type="match status" value="1"/>
</dbReference>
<evidence type="ECO:0000313" key="11">
    <source>
        <dbReference type="Proteomes" id="UP000005475"/>
    </source>
</evidence>
<reference evidence="10 11" key="1">
    <citation type="submission" date="2007-03" db="EMBL/GenBank/DDBJ databases">
        <authorList>
            <person name="Fulton L."/>
            <person name="Clifton S."/>
            <person name="Fulton B."/>
            <person name="Xu J."/>
            <person name="Minx P."/>
            <person name="Pepin K.H."/>
            <person name="Johnson M."/>
            <person name="Thiruvilangam P."/>
            <person name="Bhonagiri V."/>
            <person name="Nash W.E."/>
            <person name="Mardis E.R."/>
            <person name="Wilson R.K."/>
        </authorList>
    </citation>
    <scope>NUCLEOTIDE SEQUENCE [LARGE SCALE GENOMIC DNA]</scope>
    <source>
        <strain evidence="11">ATCC 8483 / DSM 1896 / JCM 5824 / BCRC 10623 / CCUG 4943 / NCTC 11153</strain>
    </source>
</reference>
<comment type="similarity">
    <text evidence="1 8">Belongs to the glycosyl hydrolase 43 family.</text>
</comment>
<evidence type="ECO:0000256" key="1">
    <source>
        <dbReference type="ARBA" id="ARBA00009865"/>
    </source>
</evidence>
<dbReference type="GO" id="GO:0004553">
    <property type="term" value="F:hydrolase activity, hydrolyzing O-glycosyl compounds"/>
    <property type="evidence" value="ECO:0007669"/>
    <property type="project" value="InterPro"/>
</dbReference>
<dbReference type="Pfam" id="PF03422">
    <property type="entry name" value="CBM_6"/>
    <property type="match status" value="1"/>
</dbReference>
<evidence type="ECO:0000256" key="4">
    <source>
        <dbReference type="ARBA" id="ARBA00022801"/>
    </source>
</evidence>
<organism evidence="10 11">
    <name type="scientific">Bacteroides ovatus (strain ATCC 8483 / DSM 1896 / JCM 5824 / BCRC 10623 / CCUG 4943 / NCTC 11153)</name>
    <dbReference type="NCBI Taxonomy" id="411476"/>
    <lineage>
        <taxon>Bacteria</taxon>
        <taxon>Pseudomonadati</taxon>
        <taxon>Bacteroidota</taxon>
        <taxon>Bacteroidia</taxon>
        <taxon>Bacteroidales</taxon>
        <taxon>Bacteroidaceae</taxon>
        <taxon>Bacteroides</taxon>
    </lineage>
</organism>
<protein>
    <submittedName>
        <fullName evidence="10">Glycosyl hydrolase, family 43</fullName>
    </submittedName>
</protein>
<dbReference type="InterPro" id="IPR008979">
    <property type="entry name" value="Galactose-bd-like_sf"/>
</dbReference>
<dbReference type="SUPFAM" id="SSF75005">
    <property type="entry name" value="Arabinanase/levansucrase/invertase"/>
    <property type="match status" value="1"/>
</dbReference>
<evidence type="ECO:0000256" key="6">
    <source>
        <dbReference type="ARBA" id="ARBA00023295"/>
    </source>
</evidence>
<keyword evidence="3" id="KW-0732">Signal</keyword>
<sequence length="486" mass="55122">MMSLLPRYIKDNRYMIVIKLKLAGRILLFFLFISGTLNAQLPIIQTKFTADPAPLVYKDKVYLYTTHDEDDAPQGYAGFRMKEWLLYTSSDMVNWTEHGAVANLYNFKWADPAISGWGGFENGAWAPQCIERDGKFYLYCPLQGRGIGVLVADNPYGPFVDPIGKPLIGAEYDSIDPSVLIDDDEQAYLYWGNPNLWYVRLNKDMISYSGEIIKDTLVRKVEGSDDPYHFQEGPWAYKRNGRYYMAYATTCCPEGIGYAMGNSPTGPWEFKGYIMKPDGRSSGNHPGIIDYKGKSYVFGFSYQLNYAITDQHHERRSICVAELEYNPDGTIKRLPWWEEGVAVKSVGVLDPYERVEAETISWSEGVKTDRDKKFGIYVTSIHNDDYIRLQAVDFKEGARTFEVSAATATFGGKIEIRLNDRQGTLLGVCKISNTGGWETWKTFGTGVKKIEGVHDLFLIFKGGERTNYIIWIIGNLGNDVLGRCYI</sequence>
<evidence type="ECO:0000259" key="9">
    <source>
        <dbReference type="PROSITE" id="PS51175"/>
    </source>
</evidence>
<dbReference type="PROSITE" id="PS51175">
    <property type="entry name" value="CBM6"/>
    <property type="match status" value="1"/>
</dbReference>
<evidence type="ECO:0000256" key="3">
    <source>
        <dbReference type="ARBA" id="ARBA00022729"/>
    </source>
</evidence>
<gene>
    <name evidence="10" type="ORF">BACOVA_01495</name>
</gene>
<evidence type="ECO:0000256" key="7">
    <source>
        <dbReference type="PIRSR" id="PIRSR606710-2"/>
    </source>
</evidence>
<dbReference type="Pfam" id="PF04616">
    <property type="entry name" value="Glyco_hydro_43"/>
    <property type="match status" value="1"/>
</dbReference>
<proteinExistence type="inferred from homology"/>
<dbReference type="AlphaFoldDB" id="A0AAN3D8X5"/>
<reference evidence="11" key="2">
    <citation type="submission" date="2007-04" db="EMBL/GenBank/DDBJ databases">
        <title>Draft genome sequence of Bacteroides ovatus (ATCC 8483).</title>
        <authorList>
            <person name="Sudarsanam P."/>
            <person name="Ley R."/>
            <person name="Guruge J."/>
            <person name="Turnbaugh P.J."/>
            <person name="Mahowald M."/>
            <person name="Liep D."/>
            <person name="Gordon J."/>
        </authorList>
    </citation>
    <scope>NUCLEOTIDE SEQUENCE [LARGE SCALE GENOMIC DNA]</scope>
    <source>
        <strain evidence="11">ATCC 8483 / DSM 1896 / JCM 5824 / BCRC 10623 / CCUG 4943 / NCTC 11153</strain>
    </source>
</reference>
<accession>A0AAN3D8X5</accession>
<dbReference type="InterPro" id="IPR006584">
    <property type="entry name" value="Cellulose-bd_IV"/>
</dbReference>
<dbReference type="Proteomes" id="UP000005475">
    <property type="component" value="Unassembled WGS sequence"/>
</dbReference>
<dbReference type="Gene3D" id="2.115.10.20">
    <property type="entry name" value="Glycosyl hydrolase domain, family 43"/>
    <property type="match status" value="1"/>
</dbReference>
<keyword evidence="5" id="KW-0119">Carbohydrate metabolism</keyword>
<keyword evidence="4 8" id="KW-0378">Hydrolase</keyword>
<dbReference type="InterPro" id="IPR023296">
    <property type="entry name" value="Glyco_hydro_beta-prop_sf"/>
</dbReference>
<dbReference type="InterPro" id="IPR006710">
    <property type="entry name" value="Glyco_hydro_43"/>
</dbReference>
<dbReference type="InterPro" id="IPR005084">
    <property type="entry name" value="CBM6"/>
</dbReference>
<dbReference type="SMART" id="SM00606">
    <property type="entry name" value="CBD_IV"/>
    <property type="match status" value="1"/>
</dbReference>
<evidence type="ECO:0000256" key="2">
    <source>
        <dbReference type="ARBA" id="ARBA00022651"/>
    </source>
</evidence>
<name>A0AAN3D8X5_BACO1</name>